<keyword evidence="4" id="KW-1133">Transmembrane helix</keyword>
<keyword evidence="1" id="KW-0233">DNA recombination</keyword>
<organism evidence="5 6">
    <name type="scientific">Thiohalocapsa halophila</name>
    <dbReference type="NCBI Taxonomy" id="69359"/>
    <lineage>
        <taxon>Bacteria</taxon>
        <taxon>Pseudomonadati</taxon>
        <taxon>Pseudomonadota</taxon>
        <taxon>Gammaproteobacteria</taxon>
        <taxon>Chromatiales</taxon>
        <taxon>Chromatiaceae</taxon>
        <taxon>Thiohalocapsa</taxon>
    </lineage>
</organism>
<feature type="transmembrane region" description="Helical" evidence="4">
    <location>
        <begin position="426"/>
        <end position="447"/>
    </location>
</feature>
<evidence type="ECO:0000256" key="4">
    <source>
        <dbReference type="SAM" id="Phobius"/>
    </source>
</evidence>
<feature type="region of interest" description="Disordered" evidence="3">
    <location>
        <begin position="1"/>
        <end position="39"/>
    </location>
</feature>
<evidence type="ECO:0008006" key="7">
    <source>
        <dbReference type="Google" id="ProtNLM"/>
    </source>
</evidence>
<feature type="coiled-coil region" evidence="2">
    <location>
        <begin position="180"/>
        <end position="294"/>
    </location>
</feature>
<feature type="compositionally biased region" description="Gly residues" evidence="3">
    <location>
        <begin position="471"/>
        <end position="485"/>
    </location>
</feature>
<keyword evidence="4" id="KW-0812">Transmembrane</keyword>
<reference evidence="5 6" key="1">
    <citation type="journal article" date="2020" name="Microorganisms">
        <title>Osmotic Adaptation and Compatible Solute Biosynthesis of Phototrophic Bacteria as Revealed from Genome Analyses.</title>
        <authorList>
            <person name="Imhoff J.F."/>
            <person name="Rahn T."/>
            <person name="Kunzel S."/>
            <person name="Keller A."/>
            <person name="Neulinger S.C."/>
        </authorList>
    </citation>
    <scope>NUCLEOTIDE SEQUENCE [LARGE SCALE GENOMIC DNA]</scope>
    <source>
        <strain evidence="5 6">DSM 6210</strain>
    </source>
</reference>
<evidence type="ECO:0000256" key="1">
    <source>
        <dbReference type="ARBA" id="ARBA00023172"/>
    </source>
</evidence>
<dbReference type="InterPro" id="IPR050445">
    <property type="entry name" value="Bact_polysacc_biosynth/exp"/>
</dbReference>
<gene>
    <name evidence="5" type="ORF">CKO31_20165</name>
</gene>
<dbReference type="InterPro" id="IPR013762">
    <property type="entry name" value="Integrase-like_cat_sf"/>
</dbReference>
<dbReference type="PANTHER" id="PTHR32309:SF31">
    <property type="entry name" value="CAPSULAR EXOPOLYSACCHARIDE FAMILY"/>
    <property type="match status" value="1"/>
</dbReference>
<keyword evidence="2" id="KW-0175">Coiled coil</keyword>
<feature type="transmembrane region" description="Helical" evidence="4">
    <location>
        <begin position="46"/>
        <end position="66"/>
    </location>
</feature>
<dbReference type="InterPro" id="IPR011010">
    <property type="entry name" value="DNA_brk_join_enz"/>
</dbReference>
<protein>
    <recommendedName>
        <fullName evidence="7">Integrase</fullName>
    </recommendedName>
</protein>
<dbReference type="SUPFAM" id="SSF56349">
    <property type="entry name" value="DNA breaking-rejoining enzymes"/>
    <property type="match status" value="1"/>
</dbReference>
<comment type="caution">
    <text evidence="5">The sequence shown here is derived from an EMBL/GenBank/DDBJ whole genome shotgun (WGS) entry which is preliminary data.</text>
</comment>
<dbReference type="EMBL" id="NRRV01000065">
    <property type="protein sequence ID" value="MBK1633025.1"/>
    <property type="molecule type" value="Genomic_DNA"/>
</dbReference>
<proteinExistence type="predicted"/>
<dbReference type="Proteomes" id="UP000748752">
    <property type="component" value="Unassembled WGS sequence"/>
</dbReference>
<accession>A0ABS1CMA2</accession>
<evidence type="ECO:0000313" key="6">
    <source>
        <dbReference type="Proteomes" id="UP000748752"/>
    </source>
</evidence>
<evidence type="ECO:0000313" key="5">
    <source>
        <dbReference type="EMBL" id="MBK1633025.1"/>
    </source>
</evidence>
<dbReference type="RefSeq" id="WP_200240963.1">
    <property type="nucleotide sequence ID" value="NZ_NRRV01000065.1"/>
</dbReference>
<sequence>MSQTHQLPGAEPPLSLPGSGGPRIEVVTGAEGQDHSSLPRRSPWSLALWFLVVFTLVAAPLTIWNFSRPPVYRATATVLTTVPAERSGAGRSEADVQHVAIQRQLLLGRQLLTDTIERVEDAGATPPPTPDDLRPLLTVDPIPGTNLVELSAEGGEPLLLADVVNAWLDAYEAMRQAEIEARLGTQLEQLSDQADSLETKIAAKRAALTRFREQHDIVTLERDNNRALKRLSTLQSSLADAEDAQIKAKAKLAAMQAAAARGEPVLAKAAAASLAQLAERESELAVRVEQLQKRYTEMFIQNDPNKRALPEELQRVRARMQTVRRQGAEAALTEARREVETTTDRLFRLQRELAEQKRVASRFSADFETYQDLQSDLKALDEMQRNNERERVAMETRAIDGYPQIEIIEPAHPPRDWAHPHYLRDLGLTVAAAGGAGLLTVFGLVLLDTARRPRRSPMTGVRIWGADGERGPTGGQRGWLPGGGAQPELGHRPPADGEPAALPSTAPRQLMGGEVEALWELADDAERQLMGLLLCGLDLPEITALTPAQVDLAEGTVTAPGDGRRIPLPPALVALLAAAERVPAWRSTAEAEELARRLPLLALDAGIAHAAEVTPGALRHTYLAYLVRQGARLTELHHVAGPMDAASVQRYAPLSPAGASRPLAQLELAYPVLA</sequence>
<evidence type="ECO:0000256" key="3">
    <source>
        <dbReference type="SAM" id="MobiDB-lite"/>
    </source>
</evidence>
<feature type="region of interest" description="Disordered" evidence="3">
    <location>
        <begin position="460"/>
        <end position="503"/>
    </location>
</feature>
<dbReference type="Gene3D" id="1.10.443.10">
    <property type="entry name" value="Intergrase catalytic core"/>
    <property type="match status" value="1"/>
</dbReference>
<dbReference type="PANTHER" id="PTHR32309">
    <property type="entry name" value="TYROSINE-PROTEIN KINASE"/>
    <property type="match status" value="1"/>
</dbReference>
<evidence type="ECO:0000256" key="2">
    <source>
        <dbReference type="SAM" id="Coils"/>
    </source>
</evidence>
<name>A0ABS1CMA2_9GAMM</name>
<keyword evidence="4" id="KW-0472">Membrane</keyword>
<feature type="coiled-coil region" evidence="2">
    <location>
        <begin position="325"/>
        <end position="390"/>
    </location>
</feature>
<keyword evidence="6" id="KW-1185">Reference proteome</keyword>